<comment type="caution">
    <text evidence="2">The sequence shown here is derived from an EMBL/GenBank/DDBJ whole genome shotgun (WGS) entry which is preliminary data.</text>
</comment>
<evidence type="ECO:0000313" key="2">
    <source>
        <dbReference type="EMBL" id="STO68620.1"/>
    </source>
</evidence>
<accession>A0AB38H931</accession>
<organism evidence="2 3">
    <name type="scientific">Canicola haemoglobinophilus</name>
    <dbReference type="NCBI Taxonomy" id="733"/>
    <lineage>
        <taxon>Bacteria</taxon>
        <taxon>Pseudomonadati</taxon>
        <taxon>Pseudomonadota</taxon>
        <taxon>Gammaproteobacteria</taxon>
        <taxon>Pasteurellales</taxon>
        <taxon>Pasteurellaceae</taxon>
        <taxon>Canicola</taxon>
    </lineage>
</organism>
<dbReference type="AlphaFoldDB" id="A0AB38H931"/>
<keyword evidence="2" id="KW-0378">Hydrolase</keyword>
<dbReference type="GO" id="GO:0004722">
    <property type="term" value="F:protein serine/threonine phosphatase activity"/>
    <property type="evidence" value="ECO:0007669"/>
    <property type="project" value="UniProtKB-EC"/>
</dbReference>
<gene>
    <name evidence="2" type="primary">stp</name>
    <name evidence="2" type="ORF">NCTC8540_01120</name>
</gene>
<dbReference type="EMBL" id="UGHJ01000001">
    <property type="protein sequence ID" value="STO68620.1"/>
    <property type="molecule type" value="Genomic_DNA"/>
</dbReference>
<reference evidence="2 3" key="1">
    <citation type="submission" date="2018-06" db="EMBL/GenBank/DDBJ databases">
        <authorList>
            <consortium name="Pathogen Informatics"/>
            <person name="Doyle S."/>
        </authorList>
    </citation>
    <scope>NUCLEOTIDE SEQUENCE [LARGE SCALE GENOMIC DNA]</scope>
    <source>
        <strain evidence="2 3">NCTC8540</strain>
    </source>
</reference>
<name>A0AB38H931_9PAST</name>
<dbReference type="RefSeq" id="WP_115072972.1">
    <property type="nucleotide sequence ID" value="NZ_UGHE01000002.1"/>
</dbReference>
<dbReference type="Pfam" id="PF13672">
    <property type="entry name" value="PP2C_2"/>
    <property type="match status" value="1"/>
</dbReference>
<proteinExistence type="predicted"/>
<protein>
    <submittedName>
        <fullName evidence="2">Serine/threonine phosphatase stp</fullName>
        <ecNumber evidence="2">3.1.3.16</ecNumber>
    </submittedName>
</protein>
<dbReference type="Proteomes" id="UP000254496">
    <property type="component" value="Unassembled WGS sequence"/>
</dbReference>
<dbReference type="InterPro" id="IPR001932">
    <property type="entry name" value="PPM-type_phosphatase-like_dom"/>
</dbReference>
<dbReference type="EC" id="3.1.3.16" evidence="2"/>
<evidence type="ECO:0000259" key="1">
    <source>
        <dbReference type="PROSITE" id="PS51746"/>
    </source>
</evidence>
<dbReference type="PROSITE" id="PS51746">
    <property type="entry name" value="PPM_2"/>
    <property type="match status" value="1"/>
</dbReference>
<evidence type="ECO:0000313" key="3">
    <source>
        <dbReference type="Proteomes" id="UP000254496"/>
    </source>
</evidence>
<sequence>MNNWHITFCQQIGSNKKHNQDALFNGEKVFQYKLKKAEIICLEQDPIILGIADGISSSPQSQLASRFLMEQLAQCKSLNTQWLRKVQQQLSQALASRYLGASTTFVSAEISTSGKGKILNVGDSRAYKITAAGEWLQLSFDHTLFNEMQAQQLAQSEIEYASIYHILSDYLVADDTDSDFKIYSAEFQLQQGENLLLCSDGLTNYISEQQRKLIWQKYPTNQQRLTVCRKLLKKHRSYDDFSVVFCEKSQ</sequence>
<dbReference type="SMART" id="SM00332">
    <property type="entry name" value="PP2Cc"/>
    <property type="match status" value="1"/>
</dbReference>
<dbReference type="SUPFAM" id="SSF81606">
    <property type="entry name" value="PP2C-like"/>
    <property type="match status" value="1"/>
</dbReference>
<dbReference type="InterPro" id="IPR036457">
    <property type="entry name" value="PPM-type-like_dom_sf"/>
</dbReference>
<feature type="domain" description="PPM-type phosphatase" evidence="1">
    <location>
        <begin position="5"/>
        <end position="250"/>
    </location>
</feature>
<dbReference type="Gene3D" id="3.60.40.10">
    <property type="entry name" value="PPM-type phosphatase domain"/>
    <property type="match status" value="1"/>
</dbReference>